<dbReference type="Proteomes" id="UP000294737">
    <property type="component" value="Unassembled WGS sequence"/>
</dbReference>
<dbReference type="RefSeq" id="WP_112993213.1">
    <property type="nucleotide sequence ID" value="NZ_PTLZ01000006.1"/>
</dbReference>
<reference evidence="1 2" key="1">
    <citation type="submission" date="2019-03" db="EMBL/GenBank/DDBJ databases">
        <title>Genomic Encyclopedia of Type Strains, Phase IV (KMG-IV): sequencing the most valuable type-strain genomes for metagenomic binning, comparative biology and taxonomic classification.</title>
        <authorList>
            <person name="Goeker M."/>
        </authorList>
    </citation>
    <scope>NUCLEOTIDE SEQUENCE [LARGE SCALE GENOMIC DNA]</scope>
    <source>
        <strain evidence="1 2">DSM 18555</strain>
    </source>
</reference>
<gene>
    <name evidence="1" type="ORF">EV677_2929</name>
</gene>
<accession>A0A4R6G061</accession>
<evidence type="ECO:0000313" key="2">
    <source>
        <dbReference type="Proteomes" id="UP000294737"/>
    </source>
</evidence>
<proteinExistence type="predicted"/>
<protein>
    <submittedName>
        <fullName evidence="1">Uncharacterized protein</fullName>
    </submittedName>
</protein>
<organism evidence="1 2">
    <name type="scientific">Herminiimonas fonticola</name>
    <dbReference type="NCBI Taxonomy" id="303380"/>
    <lineage>
        <taxon>Bacteria</taxon>
        <taxon>Pseudomonadati</taxon>
        <taxon>Pseudomonadota</taxon>
        <taxon>Betaproteobacteria</taxon>
        <taxon>Burkholderiales</taxon>
        <taxon>Oxalobacteraceae</taxon>
        <taxon>Herminiimonas</taxon>
    </lineage>
</organism>
<evidence type="ECO:0000313" key="1">
    <source>
        <dbReference type="EMBL" id="TDN87673.1"/>
    </source>
</evidence>
<keyword evidence="2" id="KW-1185">Reference proteome</keyword>
<dbReference type="EMBL" id="SNWF01000009">
    <property type="protein sequence ID" value="TDN87673.1"/>
    <property type="molecule type" value="Genomic_DNA"/>
</dbReference>
<sequence length="68" mass="7422">MDFFKIGDSVDDFRFSFGFADKAKAAAKVAGIAVANTAIFAGKAAVAIGDQAIEQKKRLEEEQKRRQK</sequence>
<comment type="caution">
    <text evidence="1">The sequence shown here is derived from an EMBL/GenBank/DDBJ whole genome shotgun (WGS) entry which is preliminary data.</text>
</comment>
<dbReference type="AlphaFoldDB" id="A0A4R6G061"/>
<name>A0A4R6G061_9BURK</name>